<keyword evidence="13" id="KW-1185">Reference proteome</keyword>
<reference evidence="12 13" key="1">
    <citation type="submission" date="2024-03" db="EMBL/GenBank/DDBJ databases">
        <title>Complete genome sequence of the green alga Chloropicon roscoffensis RCC1871.</title>
        <authorList>
            <person name="Lemieux C."/>
            <person name="Pombert J.-F."/>
            <person name="Otis C."/>
            <person name="Turmel M."/>
        </authorList>
    </citation>
    <scope>NUCLEOTIDE SEQUENCE [LARGE SCALE GENOMIC DNA]</scope>
    <source>
        <strain evidence="12 13">RCC1871</strain>
    </source>
</reference>
<evidence type="ECO:0000256" key="10">
    <source>
        <dbReference type="ARBA" id="ARBA00023315"/>
    </source>
</evidence>
<organism evidence="12 13">
    <name type="scientific">Chloropicon roscoffensis</name>
    <dbReference type="NCBI Taxonomy" id="1461544"/>
    <lineage>
        <taxon>Eukaryota</taxon>
        <taxon>Viridiplantae</taxon>
        <taxon>Chlorophyta</taxon>
        <taxon>Chloropicophyceae</taxon>
        <taxon>Chloropicales</taxon>
        <taxon>Chloropicaceae</taxon>
        <taxon>Chloropicon</taxon>
    </lineage>
</organism>
<evidence type="ECO:0000256" key="6">
    <source>
        <dbReference type="ARBA" id="ARBA00022824"/>
    </source>
</evidence>
<keyword evidence="8" id="KW-0443">Lipid metabolism</keyword>
<dbReference type="GO" id="GO:0019432">
    <property type="term" value="P:triglyceride biosynthetic process"/>
    <property type="evidence" value="ECO:0007669"/>
    <property type="project" value="TreeGrafter"/>
</dbReference>
<evidence type="ECO:0000256" key="7">
    <source>
        <dbReference type="ARBA" id="ARBA00022989"/>
    </source>
</evidence>
<keyword evidence="6 11" id="KW-0256">Endoplasmic reticulum</keyword>
<feature type="transmembrane region" description="Helical" evidence="11">
    <location>
        <begin position="153"/>
        <end position="176"/>
    </location>
</feature>
<evidence type="ECO:0000256" key="11">
    <source>
        <dbReference type="RuleBase" id="RU367023"/>
    </source>
</evidence>
<dbReference type="GO" id="GO:0004144">
    <property type="term" value="F:diacylglycerol O-acyltransferase activity"/>
    <property type="evidence" value="ECO:0007669"/>
    <property type="project" value="TreeGrafter"/>
</dbReference>
<evidence type="ECO:0000256" key="1">
    <source>
        <dbReference type="ARBA" id="ARBA00004477"/>
    </source>
</evidence>
<dbReference type="PANTHER" id="PTHR12317">
    <property type="entry name" value="DIACYLGLYCEROL O-ACYLTRANSFERASE"/>
    <property type="match status" value="1"/>
</dbReference>
<protein>
    <recommendedName>
        <fullName evidence="11">Acyltransferase</fullName>
        <ecNumber evidence="11">2.3.1.-</ecNumber>
    </recommendedName>
</protein>
<evidence type="ECO:0000313" key="13">
    <source>
        <dbReference type="Proteomes" id="UP001472866"/>
    </source>
</evidence>
<sequence length="344" mass="38719">MTEEVNEKRGGEGSLEQVIPDIWPNGPKGNHLARWLVFKAAAWVTVTCCCVLYYVVPLTLIFMPLMIYLAPKAGLTVLAFCATSVLWPSSDWPAFRRIFQHLFGVLNVRTNFHDVSPRISRQSRYIYALHPHAIVPVHALTWCAFLDRMDRRLYGVGGMANAIYFVPIICNIFRWLSNISASYKTLKKAITKDKKNVLLLPDGIAGIYYSRPGVHTAVLKKRRGLFRLATETGASILPVYCFGASDMLDQAVFDCDSFVGRVSRKFKVSFTVYWGQFGLPIPFPVSLSYVFGEPVAPPKAAREGEEVDKKAIEDFYDRYVASLRNAFDKYKAAAGYPHAELQVV</sequence>
<evidence type="ECO:0000313" key="12">
    <source>
        <dbReference type="EMBL" id="WZN64539.1"/>
    </source>
</evidence>
<keyword evidence="3" id="KW-0444">Lipid biosynthesis</keyword>
<keyword evidence="9 11" id="KW-0472">Membrane</keyword>
<dbReference type="GO" id="GO:0005789">
    <property type="term" value="C:endoplasmic reticulum membrane"/>
    <property type="evidence" value="ECO:0007669"/>
    <property type="project" value="UniProtKB-SubCell"/>
</dbReference>
<evidence type="ECO:0000256" key="4">
    <source>
        <dbReference type="ARBA" id="ARBA00022679"/>
    </source>
</evidence>
<keyword evidence="4 11" id="KW-0808">Transferase</keyword>
<feature type="transmembrane region" description="Helical" evidence="11">
    <location>
        <begin position="32"/>
        <end position="55"/>
    </location>
</feature>
<dbReference type="Proteomes" id="UP001472866">
    <property type="component" value="Chromosome 10"/>
</dbReference>
<evidence type="ECO:0000256" key="9">
    <source>
        <dbReference type="ARBA" id="ARBA00023136"/>
    </source>
</evidence>
<feature type="transmembrane region" description="Helical" evidence="11">
    <location>
        <begin position="67"/>
        <end position="87"/>
    </location>
</feature>
<evidence type="ECO:0000256" key="5">
    <source>
        <dbReference type="ARBA" id="ARBA00022692"/>
    </source>
</evidence>
<name>A0AAX4PF31_9CHLO</name>
<dbReference type="PANTHER" id="PTHR12317:SF63">
    <property type="entry name" value="DIACYLGLYCEROL O-ACYLTRANSFERASE 2"/>
    <property type="match status" value="1"/>
</dbReference>
<dbReference type="AlphaFoldDB" id="A0AAX4PF31"/>
<keyword evidence="7 11" id="KW-1133">Transmembrane helix</keyword>
<evidence type="ECO:0000256" key="2">
    <source>
        <dbReference type="ARBA" id="ARBA00005420"/>
    </source>
</evidence>
<evidence type="ECO:0000256" key="8">
    <source>
        <dbReference type="ARBA" id="ARBA00023098"/>
    </source>
</evidence>
<dbReference type="EC" id="2.3.1.-" evidence="11"/>
<keyword evidence="10 12" id="KW-0012">Acyltransferase</keyword>
<gene>
    <name evidence="12" type="ORF">HKI87_10g60960</name>
</gene>
<dbReference type="EMBL" id="CP151510">
    <property type="protein sequence ID" value="WZN64539.1"/>
    <property type="molecule type" value="Genomic_DNA"/>
</dbReference>
<accession>A0AAX4PF31</accession>
<dbReference type="InterPro" id="IPR007130">
    <property type="entry name" value="DAGAT"/>
</dbReference>
<evidence type="ECO:0000256" key="3">
    <source>
        <dbReference type="ARBA" id="ARBA00022516"/>
    </source>
</evidence>
<comment type="similarity">
    <text evidence="2 11">Belongs to the diacylglycerol acyltransferase family.</text>
</comment>
<keyword evidence="5 11" id="KW-0812">Transmembrane</keyword>
<proteinExistence type="inferred from homology"/>
<comment type="subcellular location">
    <subcellularLocation>
        <location evidence="1 11">Endoplasmic reticulum membrane</location>
        <topology evidence="1 11">Multi-pass membrane protein</topology>
    </subcellularLocation>
</comment>
<dbReference type="Pfam" id="PF03982">
    <property type="entry name" value="DAGAT"/>
    <property type="match status" value="1"/>
</dbReference>